<accession>A0A0D1ZSH6</accession>
<feature type="region of interest" description="Disordered" evidence="8">
    <location>
        <begin position="58"/>
        <end position="99"/>
    </location>
</feature>
<dbReference type="GeneID" id="27318528"/>
<dbReference type="CDD" id="cd00067">
    <property type="entry name" value="GAL4"/>
    <property type="match status" value="1"/>
</dbReference>
<feature type="region of interest" description="Disordered" evidence="8">
    <location>
        <begin position="620"/>
        <end position="656"/>
    </location>
</feature>
<proteinExistence type="predicted"/>
<dbReference type="OrthoDB" id="2309723at2759"/>
<evidence type="ECO:0000256" key="8">
    <source>
        <dbReference type="SAM" id="MobiDB-lite"/>
    </source>
</evidence>
<keyword evidence="4" id="KW-0843">Virulence</keyword>
<dbReference type="PROSITE" id="PS00463">
    <property type="entry name" value="ZN2_CY6_FUNGAL_1"/>
    <property type="match status" value="1"/>
</dbReference>
<protein>
    <recommendedName>
        <fullName evidence="9">Zn(2)-C6 fungal-type domain-containing protein</fullName>
    </recommendedName>
</protein>
<keyword evidence="5" id="KW-0238">DNA-binding</keyword>
<evidence type="ECO:0000256" key="1">
    <source>
        <dbReference type="ARBA" id="ARBA00004123"/>
    </source>
</evidence>
<sequence>MWTNRGRPKSACTSCKTQKIRCSGDRPVCYRCARLRRNCEYTPTAAARSLRFVSSSGKANKSTPVAVNDDVPESKSTTYSDAEQPLLNPHPPITPPARPPIHKDTQYLGISESLVYTLVDVYFENAYNANLLLNKGRFLESLVAGTVADHLILSLCAYAANFYRDRNGEAPLRDHGFMIEWAKRAGSLVFRDAESLCGENIVTFCILATFWYAQGSWRLSYLHKANACNLLQVAGISFVKHHAQDSLESEIQRRRLWSCYFMHCALMENPASFEPIANLSELPLPSADPDFEAGFVRGPFATFENGRSGASILAELIRGFRLWGKVFALVKLPEASVADRFTKIYSLDDSLVAWWSALKPDYRLTPATLPSVPSHQLPGALLMNITYHQSMCALHASVVPLFSWTPSENNWASARQASAQKTYEHAVAISDLIAATLDAHPKLAMTHSFIAYAAYSGCAVQIPFTWSSNPVIKKRATTNVSQNMRMIHLMTPYWKFAALLERQLGCLFRIHEKFSVDLEDEPRNVDIRKLIGFKINAVDARKSILGFTDILRSRDHGYVNSGEENNDPTIQDQPDEDVQQQIPDNTSIDHEAPNTDVTRVRDMDGRERNLSLDSILLHPAESMPPLNSNECGPDHQPQAQAPPSSYTDQPSLSGMEQQSYDVWPPFFHPTMLDVLPDSEMLNLPQVDLSSVDLDYLEPENWFLSTNSIP</sequence>
<evidence type="ECO:0000259" key="9">
    <source>
        <dbReference type="PROSITE" id="PS50048"/>
    </source>
</evidence>
<feature type="compositionally biased region" description="Pro residues" evidence="8">
    <location>
        <begin position="88"/>
        <end position="99"/>
    </location>
</feature>
<comment type="subcellular location">
    <subcellularLocation>
        <location evidence="1">Nucleus</location>
    </subcellularLocation>
</comment>
<dbReference type="Gene3D" id="4.10.240.10">
    <property type="entry name" value="Zn(2)-C6 fungal-type DNA-binding domain"/>
    <property type="match status" value="1"/>
</dbReference>
<keyword evidence="7" id="KW-0539">Nucleus</keyword>
<evidence type="ECO:0000256" key="5">
    <source>
        <dbReference type="ARBA" id="ARBA00023125"/>
    </source>
</evidence>
<evidence type="ECO:0000256" key="2">
    <source>
        <dbReference type="ARBA" id="ARBA00022723"/>
    </source>
</evidence>
<evidence type="ECO:0000256" key="7">
    <source>
        <dbReference type="ARBA" id="ARBA00023242"/>
    </source>
</evidence>
<keyword evidence="2" id="KW-0479">Metal-binding</keyword>
<dbReference type="VEuPathDB" id="FungiDB:PV10_00683"/>
<feature type="domain" description="Zn(2)-C6 fungal-type" evidence="9">
    <location>
        <begin position="11"/>
        <end position="41"/>
    </location>
</feature>
<dbReference type="SUPFAM" id="SSF57701">
    <property type="entry name" value="Zn2/Cys6 DNA-binding domain"/>
    <property type="match status" value="1"/>
</dbReference>
<organism evidence="10 11">
    <name type="scientific">Exophiala mesophila</name>
    <name type="common">Black yeast-like fungus</name>
    <dbReference type="NCBI Taxonomy" id="212818"/>
    <lineage>
        <taxon>Eukaryota</taxon>
        <taxon>Fungi</taxon>
        <taxon>Dikarya</taxon>
        <taxon>Ascomycota</taxon>
        <taxon>Pezizomycotina</taxon>
        <taxon>Eurotiomycetes</taxon>
        <taxon>Chaetothyriomycetidae</taxon>
        <taxon>Chaetothyriales</taxon>
        <taxon>Herpotrichiellaceae</taxon>
        <taxon>Exophiala</taxon>
    </lineage>
</organism>
<dbReference type="PROSITE" id="PS50048">
    <property type="entry name" value="ZN2_CY6_FUNGAL_2"/>
    <property type="match status" value="1"/>
</dbReference>
<dbReference type="Pfam" id="PF00172">
    <property type="entry name" value="Zn_clus"/>
    <property type="match status" value="1"/>
</dbReference>
<keyword evidence="6" id="KW-0804">Transcription</keyword>
<feature type="compositionally biased region" description="Polar residues" evidence="8">
    <location>
        <begin position="637"/>
        <end position="656"/>
    </location>
</feature>
<dbReference type="STRING" id="212818.A0A0D1ZSH6"/>
<keyword evidence="3" id="KW-0805">Transcription regulation</keyword>
<dbReference type="InterPro" id="IPR050815">
    <property type="entry name" value="TF_fung"/>
</dbReference>
<dbReference type="AlphaFoldDB" id="A0A0D1ZSH6"/>
<dbReference type="HOGENOM" id="CLU_024802_0_0_1"/>
<name>A0A0D1ZSH6_EXOME</name>
<reference evidence="10 11" key="1">
    <citation type="submission" date="2015-01" db="EMBL/GenBank/DDBJ databases">
        <title>The Genome Sequence of Exophiala mesophila CBS40295.</title>
        <authorList>
            <consortium name="The Broad Institute Genomics Platform"/>
            <person name="Cuomo C."/>
            <person name="de Hoog S."/>
            <person name="Gorbushina A."/>
            <person name="Stielow B."/>
            <person name="Teixiera M."/>
            <person name="Abouelleil A."/>
            <person name="Chapman S.B."/>
            <person name="Priest M."/>
            <person name="Young S.K."/>
            <person name="Wortman J."/>
            <person name="Nusbaum C."/>
            <person name="Birren B."/>
        </authorList>
    </citation>
    <scope>NUCLEOTIDE SEQUENCE [LARGE SCALE GENOMIC DNA]</scope>
    <source>
        <strain evidence="10 11">CBS 40295</strain>
    </source>
</reference>
<dbReference type="RefSeq" id="XP_016228443.1">
    <property type="nucleotide sequence ID" value="XM_016364794.1"/>
</dbReference>
<evidence type="ECO:0000256" key="6">
    <source>
        <dbReference type="ARBA" id="ARBA00023163"/>
    </source>
</evidence>
<dbReference type="Pfam" id="PF04082">
    <property type="entry name" value="Fungal_trans"/>
    <property type="match status" value="1"/>
</dbReference>
<dbReference type="CDD" id="cd12148">
    <property type="entry name" value="fungal_TF_MHR"/>
    <property type="match status" value="1"/>
</dbReference>
<dbReference type="InterPro" id="IPR001138">
    <property type="entry name" value="Zn2Cys6_DnaBD"/>
</dbReference>
<dbReference type="GO" id="GO:0006351">
    <property type="term" value="P:DNA-templated transcription"/>
    <property type="evidence" value="ECO:0007669"/>
    <property type="project" value="InterPro"/>
</dbReference>
<dbReference type="SMART" id="SM00066">
    <property type="entry name" value="GAL4"/>
    <property type="match status" value="1"/>
</dbReference>
<dbReference type="OMA" id="YELMATI"/>
<feature type="compositionally biased region" description="Basic and acidic residues" evidence="8">
    <location>
        <begin position="587"/>
        <end position="605"/>
    </location>
</feature>
<evidence type="ECO:0000313" key="10">
    <source>
        <dbReference type="EMBL" id="KIV96869.1"/>
    </source>
</evidence>
<feature type="region of interest" description="Disordered" evidence="8">
    <location>
        <begin position="558"/>
        <end position="577"/>
    </location>
</feature>
<dbReference type="GO" id="GO:0000981">
    <property type="term" value="F:DNA-binding transcription factor activity, RNA polymerase II-specific"/>
    <property type="evidence" value="ECO:0007669"/>
    <property type="project" value="InterPro"/>
</dbReference>
<dbReference type="PANTHER" id="PTHR47338">
    <property type="entry name" value="ZN(II)2CYS6 TRANSCRIPTION FACTOR (EUROFUNG)-RELATED"/>
    <property type="match status" value="1"/>
</dbReference>
<dbReference type="GO" id="GO:0008270">
    <property type="term" value="F:zinc ion binding"/>
    <property type="evidence" value="ECO:0007669"/>
    <property type="project" value="InterPro"/>
</dbReference>
<dbReference type="PANTHER" id="PTHR47338:SF27">
    <property type="entry name" value="ZN(II)2CYS6 TRANSCRIPTION FACTOR (EUROFUNG)"/>
    <property type="match status" value="1"/>
</dbReference>
<evidence type="ECO:0000256" key="4">
    <source>
        <dbReference type="ARBA" id="ARBA00023026"/>
    </source>
</evidence>
<dbReference type="Proteomes" id="UP000054302">
    <property type="component" value="Unassembled WGS sequence"/>
</dbReference>
<keyword evidence="11" id="KW-1185">Reference proteome</keyword>
<dbReference type="GO" id="GO:0005634">
    <property type="term" value="C:nucleus"/>
    <property type="evidence" value="ECO:0007669"/>
    <property type="project" value="UniProtKB-SubCell"/>
</dbReference>
<dbReference type="GO" id="GO:0003677">
    <property type="term" value="F:DNA binding"/>
    <property type="evidence" value="ECO:0007669"/>
    <property type="project" value="UniProtKB-KW"/>
</dbReference>
<dbReference type="InterPro" id="IPR007219">
    <property type="entry name" value="XnlR_reg_dom"/>
</dbReference>
<gene>
    <name evidence="10" type="ORF">PV10_00683</name>
</gene>
<dbReference type="InterPro" id="IPR036864">
    <property type="entry name" value="Zn2-C6_fun-type_DNA-bd_sf"/>
</dbReference>
<evidence type="ECO:0000256" key="3">
    <source>
        <dbReference type="ARBA" id="ARBA00023015"/>
    </source>
</evidence>
<feature type="region of interest" description="Disordered" evidence="8">
    <location>
        <begin position="584"/>
        <end position="605"/>
    </location>
</feature>
<dbReference type="EMBL" id="KN847520">
    <property type="protein sequence ID" value="KIV96869.1"/>
    <property type="molecule type" value="Genomic_DNA"/>
</dbReference>
<evidence type="ECO:0000313" key="11">
    <source>
        <dbReference type="Proteomes" id="UP000054302"/>
    </source>
</evidence>